<dbReference type="PANTHER" id="PTHR22667:SF0">
    <property type="entry name" value="AT01380P-RELATED"/>
    <property type="match status" value="1"/>
</dbReference>
<feature type="domain" description="DUF4734" evidence="1">
    <location>
        <begin position="60"/>
        <end position="140"/>
    </location>
</feature>
<keyword evidence="3" id="KW-1185">Reference proteome</keyword>
<accession>B4IKC4</accession>
<organism evidence="3">
    <name type="scientific">Drosophila sechellia</name>
    <name type="common">Fruit fly</name>
    <dbReference type="NCBI Taxonomy" id="7238"/>
    <lineage>
        <taxon>Eukaryota</taxon>
        <taxon>Metazoa</taxon>
        <taxon>Ecdysozoa</taxon>
        <taxon>Arthropoda</taxon>
        <taxon>Hexapoda</taxon>
        <taxon>Insecta</taxon>
        <taxon>Pterygota</taxon>
        <taxon>Neoptera</taxon>
        <taxon>Endopterygota</taxon>
        <taxon>Diptera</taxon>
        <taxon>Brachycera</taxon>
        <taxon>Muscomorpha</taxon>
        <taxon>Ephydroidea</taxon>
        <taxon>Drosophilidae</taxon>
        <taxon>Drosophila</taxon>
        <taxon>Sophophora</taxon>
    </lineage>
</organism>
<evidence type="ECO:0000259" key="1">
    <source>
        <dbReference type="Pfam" id="PF15881"/>
    </source>
</evidence>
<name>B4IKC4_DROSE</name>
<reference evidence="2 3" key="1">
    <citation type="journal article" date="2007" name="Nature">
        <title>Evolution of genes and genomes on the Drosophila phylogeny.</title>
        <authorList>
            <consortium name="Drosophila 12 Genomes Consortium"/>
            <person name="Clark A.G."/>
            <person name="Eisen M.B."/>
            <person name="Smith D.R."/>
            <person name="Bergman C.M."/>
            <person name="Oliver B."/>
            <person name="Markow T.A."/>
            <person name="Kaufman T.C."/>
            <person name="Kellis M."/>
            <person name="Gelbart W."/>
            <person name="Iyer V.N."/>
            <person name="Pollard D.A."/>
            <person name="Sackton T.B."/>
            <person name="Larracuente A.M."/>
            <person name="Singh N.D."/>
            <person name="Abad J.P."/>
            <person name="Abt D.N."/>
            <person name="Adryan B."/>
            <person name="Aguade M."/>
            <person name="Akashi H."/>
            <person name="Anderson W.W."/>
            <person name="Aquadro C.F."/>
            <person name="Ardell D.H."/>
            <person name="Arguello R."/>
            <person name="Artieri C.G."/>
            <person name="Barbash D.A."/>
            <person name="Barker D."/>
            <person name="Barsanti P."/>
            <person name="Batterham P."/>
            <person name="Batzoglou S."/>
            <person name="Begun D."/>
            <person name="Bhutkar A."/>
            <person name="Blanco E."/>
            <person name="Bosak S.A."/>
            <person name="Bradley R.K."/>
            <person name="Brand A.D."/>
            <person name="Brent M.R."/>
            <person name="Brooks A.N."/>
            <person name="Brown R.H."/>
            <person name="Butlin R.K."/>
            <person name="Caggese C."/>
            <person name="Calvi B.R."/>
            <person name="Bernardo de Carvalho A."/>
            <person name="Caspi A."/>
            <person name="Castrezana S."/>
            <person name="Celniker S.E."/>
            <person name="Chang J.L."/>
            <person name="Chapple C."/>
            <person name="Chatterji S."/>
            <person name="Chinwalla A."/>
            <person name="Civetta A."/>
            <person name="Clifton S.W."/>
            <person name="Comeron J.M."/>
            <person name="Costello J.C."/>
            <person name="Coyne J.A."/>
            <person name="Daub J."/>
            <person name="David R.G."/>
            <person name="Delcher A.L."/>
            <person name="Delehaunty K."/>
            <person name="Do C.B."/>
            <person name="Ebling H."/>
            <person name="Edwards K."/>
            <person name="Eickbush T."/>
            <person name="Evans J.D."/>
            <person name="Filipski A."/>
            <person name="Findeiss S."/>
            <person name="Freyhult E."/>
            <person name="Fulton L."/>
            <person name="Fulton R."/>
            <person name="Garcia A.C."/>
            <person name="Gardiner A."/>
            <person name="Garfield D.A."/>
            <person name="Garvin B.E."/>
            <person name="Gibson G."/>
            <person name="Gilbert D."/>
            <person name="Gnerre S."/>
            <person name="Godfrey J."/>
            <person name="Good R."/>
            <person name="Gotea V."/>
            <person name="Gravely B."/>
            <person name="Greenberg A.J."/>
            <person name="Griffiths-Jones S."/>
            <person name="Gross S."/>
            <person name="Guigo R."/>
            <person name="Gustafson E.A."/>
            <person name="Haerty W."/>
            <person name="Hahn M.W."/>
            <person name="Halligan D.L."/>
            <person name="Halpern A.L."/>
            <person name="Halter G.M."/>
            <person name="Han M.V."/>
            <person name="Heger A."/>
            <person name="Hillier L."/>
            <person name="Hinrichs A.S."/>
            <person name="Holmes I."/>
            <person name="Hoskins R.A."/>
            <person name="Hubisz M.J."/>
            <person name="Hultmark D."/>
            <person name="Huntley M.A."/>
            <person name="Jaffe D.B."/>
            <person name="Jagadeeshan S."/>
            <person name="Jeck W.R."/>
            <person name="Johnson J."/>
            <person name="Jones C.D."/>
            <person name="Jordan W.C."/>
            <person name="Karpen G.H."/>
            <person name="Kataoka E."/>
            <person name="Keightley P.D."/>
            <person name="Kheradpour P."/>
            <person name="Kirkness E.F."/>
            <person name="Koerich L.B."/>
            <person name="Kristiansen K."/>
            <person name="Kudrna D."/>
            <person name="Kulathinal R.J."/>
            <person name="Kumar S."/>
            <person name="Kwok R."/>
            <person name="Lander E."/>
            <person name="Langley C.H."/>
            <person name="Lapoint R."/>
            <person name="Lazzaro B.P."/>
            <person name="Lee S.J."/>
            <person name="Levesque L."/>
            <person name="Li R."/>
            <person name="Lin C.F."/>
            <person name="Lin M.F."/>
            <person name="Lindblad-Toh K."/>
            <person name="Llopart A."/>
            <person name="Long M."/>
            <person name="Low L."/>
            <person name="Lozovsky E."/>
            <person name="Lu J."/>
            <person name="Luo M."/>
            <person name="Machado C.A."/>
            <person name="Makalowski W."/>
            <person name="Marzo M."/>
            <person name="Matsuda M."/>
            <person name="Matzkin L."/>
            <person name="McAllister B."/>
            <person name="McBride C.S."/>
            <person name="McKernan B."/>
            <person name="McKernan K."/>
            <person name="Mendez-Lago M."/>
            <person name="Minx P."/>
            <person name="Mollenhauer M.U."/>
            <person name="Montooth K."/>
            <person name="Mount S.M."/>
            <person name="Mu X."/>
            <person name="Myers E."/>
            <person name="Negre B."/>
            <person name="Newfeld S."/>
            <person name="Nielsen R."/>
            <person name="Noor M.A."/>
            <person name="O'Grady P."/>
            <person name="Pachter L."/>
            <person name="Papaceit M."/>
            <person name="Parisi M.J."/>
            <person name="Parisi M."/>
            <person name="Parts L."/>
            <person name="Pedersen J.S."/>
            <person name="Pesole G."/>
            <person name="Phillippy A.M."/>
            <person name="Ponting C.P."/>
            <person name="Pop M."/>
            <person name="Porcelli D."/>
            <person name="Powell J.R."/>
            <person name="Prohaska S."/>
            <person name="Pruitt K."/>
            <person name="Puig M."/>
            <person name="Quesneville H."/>
            <person name="Ram K.R."/>
            <person name="Rand D."/>
            <person name="Rasmussen M.D."/>
            <person name="Reed L.K."/>
            <person name="Reenan R."/>
            <person name="Reily A."/>
            <person name="Remington K.A."/>
            <person name="Rieger T.T."/>
            <person name="Ritchie M.G."/>
            <person name="Robin C."/>
            <person name="Rogers Y.H."/>
            <person name="Rohde C."/>
            <person name="Rozas J."/>
            <person name="Rubenfield M.J."/>
            <person name="Ruiz A."/>
            <person name="Russo S."/>
            <person name="Salzberg S.L."/>
            <person name="Sanchez-Gracia A."/>
            <person name="Saranga D.J."/>
            <person name="Sato H."/>
            <person name="Schaeffer S.W."/>
            <person name="Schatz M.C."/>
            <person name="Schlenke T."/>
            <person name="Schwartz R."/>
            <person name="Segarra C."/>
            <person name="Singh R.S."/>
            <person name="Sirot L."/>
            <person name="Sirota M."/>
            <person name="Sisneros N.B."/>
            <person name="Smith C.D."/>
            <person name="Smith T.F."/>
            <person name="Spieth J."/>
            <person name="Stage D.E."/>
            <person name="Stark A."/>
            <person name="Stephan W."/>
            <person name="Strausberg R.L."/>
            <person name="Strempel S."/>
            <person name="Sturgill D."/>
            <person name="Sutton G."/>
            <person name="Sutton G.G."/>
            <person name="Tao W."/>
            <person name="Teichmann S."/>
            <person name="Tobari Y.N."/>
            <person name="Tomimura Y."/>
            <person name="Tsolas J.M."/>
            <person name="Valente V.L."/>
            <person name="Venter E."/>
            <person name="Venter J.C."/>
            <person name="Vicario S."/>
            <person name="Vieira F.G."/>
            <person name="Vilella A.J."/>
            <person name="Villasante A."/>
            <person name="Walenz B."/>
            <person name="Wang J."/>
            <person name="Wasserman M."/>
            <person name="Watts T."/>
            <person name="Wilson D."/>
            <person name="Wilson R.K."/>
            <person name="Wing R.A."/>
            <person name="Wolfner M.F."/>
            <person name="Wong A."/>
            <person name="Wong G.K."/>
            <person name="Wu C.I."/>
            <person name="Wu G."/>
            <person name="Yamamoto D."/>
            <person name="Yang H.P."/>
            <person name="Yang S.P."/>
            <person name="Yorke J.A."/>
            <person name="Yoshida K."/>
            <person name="Zdobnov E."/>
            <person name="Zhang P."/>
            <person name="Zhang Y."/>
            <person name="Zimin A.V."/>
            <person name="Baldwin J."/>
            <person name="Abdouelleil A."/>
            <person name="Abdulkadir J."/>
            <person name="Abebe A."/>
            <person name="Abera B."/>
            <person name="Abreu J."/>
            <person name="Acer S.C."/>
            <person name="Aftuck L."/>
            <person name="Alexander A."/>
            <person name="An P."/>
            <person name="Anderson E."/>
            <person name="Anderson S."/>
            <person name="Arachi H."/>
            <person name="Azer M."/>
            <person name="Bachantsang P."/>
            <person name="Barry A."/>
            <person name="Bayul T."/>
            <person name="Berlin A."/>
            <person name="Bessette D."/>
            <person name="Bloom T."/>
            <person name="Blye J."/>
            <person name="Boguslavskiy L."/>
            <person name="Bonnet C."/>
            <person name="Boukhgalter B."/>
            <person name="Bourzgui I."/>
            <person name="Brown A."/>
            <person name="Cahill P."/>
            <person name="Channer S."/>
            <person name="Cheshatsang Y."/>
            <person name="Chuda L."/>
            <person name="Citroen M."/>
            <person name="Collymore A."/>
            <person name="Cooke P."/>
            <person name="Costello M."/>
            <person name="D'Aco K."/>
            <person name="Daza R."/>
            <person name="De Haan G."/>
            <person name="DeGray S."/>
            <person name="DeMaso C."/>
            <person name="Dhargay N."/>
            <person name="Dooley K."/>
            <person name="Dooley E."/>
            <person name="Doricent M."/>
            <person name="Dorje P."/>
            <person name="Dorjee K."/>
            <person name="Dupes A."/>
            <person name="Elong R."/>
            <person name="Falk J."/>
            <person name="Farina A."/>
            <person name="Faro S."/>
            <person name="Ferguson D."/>
            <person name="Fisher S."/>
            <person name="Foley C.D."/>
            <person name="Franke A."/>
            <person name="Friedrich D."/>
            <person name="Gadbois L."/>
            <person name="Gearin G."/>
            <person name="Gearin C.R."/>
            <person name="Giannoukos G."/>
            <person name="Goode T."/>
            <person name="Graham J."/>
            <person name="Grandbois E."/>
            <person name="Grewal S."/>
            <person name="Gyaltsen K."/>
            <person name="Hafez N."/>
            <person name="Hagos B."/>
            <person name="Hall J."/>
            <person name="Henson C."/>
            <person name="Hollinger A."/>
            <person name="Honan T."/>
            <person name="Huard M.D."/>
            <person name="Hughes L."/>
            <person name="Hurhula B."/>
            <person name="Husby M.E."/>
            <person name="Kamat A."/>
            <person name="Kanga B."/>
            <person name="Kashin S."/>
            <person name="Khazanovich D."/>
            <person name="Kisner P."/>
            <person name="Lance K."/>
            <person name="Lara M."/>
            <person name="Lee W."/>
            <person name="Lennon N."/>
            <person name="Letendre F."/>
            <person name="LeVine R."/>
            <person name="Lipovsky A."/>
            <person name="Liu X."/>
            <person name="Liu J."/>
            <person name="Liu S."/>
            <person name="Lokyitsang T."/>
            <person name="Lokyitsang Y."/>
            <person name="Lubonja R."/>
            <person name="Lui A."/>
            <person name="MacDonald P."/>
            <person name="Magnisalis V."/>
            <person name="Maru K."/>
            <person name="Matthews C."/>
            <person name="McCusker W."/>
            <person name="McDonough S."/>
            <person name="Mehta T."/>
            <person name="Meldrim J."/>
            <person name="Meneus L."/>
            <person name="Mihai O."/>
            <person name="Mihalev A."/>
            <person name="Mihova T."/>
            <person name="Mittelman R."/>
            <person name="Mlenga V."/>
            <person name="Montmayeur A."/>
            <person name="Mulrain L."/>
            <person name="Navidi A."/>
            <person name="Naylor J."/>
            <person name="Negash T."/>
            <person name="Nguyen T."/>
            <person name="Nguyen N."/>
            <person name="Nicol R."/>
            <person name="Norbu C."/>
            <person name="Norbu N."/>
            <person name="Novod N."/>
            <person name="O'Neill B."/>
            <person name="Osman S."/>
            <person name="Markiewicz E."/>
            <person name="Oyono O.L."/>
            <person name="Patti C."/>
            <person name="Phunkhang P."/>
            <person name="Pierre F."/>
            <person name="Priest M."/>
            <person name="Raghuraman S."/>
            <person name="Rege F."/>
            <person name="Reyes R."/>
            <person name="Rise C."/>
            <person name="Rogov P."/>
            <person name="Ross K."/>
            <person name="Ryan E."/>
            <person name="Settipalli S."/>
            <person name="Shea T."/>
            <person name="Sherpa N."/>
            <person name="Shi L."/>
            <person name="Shih D."/>
            <person name="Sparrow T."/>
            <person name="Spaulding J."/>
            <person name="Stalker J."/>
            <person name="Stange-Thomann N."/>
            <person name="Stavropoulos S."/>
            <person name="Stone C."/>
            <person name="Strader C."/>
            <person name="Tesfaye S."/>
            <person name="Thomson T."/>
            <person name="Thoulutsang Y."/>
            <person name="Thoulutsang D."/>
            <person name="Topham K."/>
            <person name="Topping I."/>
            <person name="Tsamla T."/>
            <person name="Vassiliev H."/>
            <person name="Vo A."/>
            <person name="Wangchuk T."/>
            <person name="Wangdi T."/>
            <person name="Weiand M."/>
            <person name="Wilkinson J."/>
            <person name="Wilson A."/>
            <person name="Yadav S."/>
            <person name="Young G."/>
            <person name="Yu Q."/>
            <person name="Zembek L."/>
            <person name="Zhong D."/>
            <person name="Zimmer A."/>
            <person name="Zwirko Z."/>
            <person name="Jaffe D.B."/>
            <person name="Alvarez P."/>
            <person name="Brockman W."/>
            <person name="Butler J."/>
            <person name="Chin C."/>
            <person name="Gnerre S."/>
            <person name="Grabherr M."/>
            <person name="Kleber M."/>
            <person name="Mauceli E."/>
            <person name="MacCallum I."/>
        </authorList>
    </citation>
    <scope>NUCLEOTIDE SEQUENCE [LARGE SCALE GENOMIC DNA]</scope>
    <source>
        <strain evidence="3">Rob3c / Tucson 14021-0248.25</strain>
    </source>
</reference>
<dbReference type="HOGENOM" id="CLU_1628796_0_0_1"/>
<dbReference type="STRING" id="7238.B4IKC4"/>
<gene>
    <name evidence="2" type="primary">Dsec\GM22577</name>
    <name evidence="2" type="ORF">Dsec_GM22577</name>
</gene>
<evidence type="ECO:0000313" key="3">
    <source>
        <dbReference type="Proteomes" id="UP000001292"/>
    </source>
</evidence>
<dbReference type="InterPro" id="IPR031750">
    <property type="entry name" value="DUF4734"/>
</dbReference>
<sequence>MYNTKAFLEKNKRSAPKRNTYPVLNQIRYCFMPPIMLKKIRGEELQEMPHFIDILKEFSKSPGVVQHLRDAVFESSLLISVRNDPSVLKTQVEFKEVKIKESRHWIQDHTCAYHRQVTPLCPNMHFITLKEYQDYLKRLTLGPEFNACLEYTEDGKSEEPQDS</sequence>
<protein>
    <submittedName>
        <fullName evidence="2">GM22577</fullName>
    </submittedName>
</protein>
<dbReference type="PhylomeDB" id="B4IKC4"/>
<dbReference type="EMBL" id="CH480852">
    <property type="protein sequence ID" value="EDW51516.1"/>
    <property type="molecule type" value="Genomic_DNA"/>
</dbReference>
<dbReference type="Pfam" id="PF15881">
    <property type="entry name" value="DUF4734"/>
    <property type="match status" value="1"/>
</dbReference>
<dbReference type="PANTHER" id="PTHR22667">
    <property type="entry name" value="AT01380P-RELATED"/>
    <property type="match status" value="1"/>
</dbReference>
<proteinExistence type="predicted"/>
<dbReference type="Proteomes" id="UP000001292">
    <property type="component" value="Unassembled WGS sequence"/>
</dbReference>
<dbReference type="AlphaFoldDB" id="B4IKC4"/>
<evidence type="ECO:0000313" key="2">
    <source>
        <dbReference type="EMBL" id="EDW51516.1"/>
    </source>
</evidence>